<dbReference type="InterPro" id="IPR013815">
    <property type="entry name" value="ATP_grasp_subdomain_1"/>
</dbReference>
<dbReference type="Gene3D" id="3.30.1490.20">
    <property type="entry name" value="ATP-grasp fold, A domain"/>
    <property type="match status" value="1"/>
</dbReference>
<dbReference type="Pfam" id="PF13549">
    <property type="entry name" value="ATP-grasp_5"/>
    <property type="match status" value="1"/>
</dbReference>
<dbReference type="Pfam" id="PF13380">
    <property type="entry name" value="CoA_binding_2"/>
    <property type="match status" value="1"/>
</dbReference>
<evidence type="ECO:0000313" key="2">
    <source>
        <dbReference type="EMBL" id="UQT55145.1"/>
    </source>
</evidence>
<dbReference type="SUPFAM" id="SSF51735">
    <property type="entry name" value="NAD(P)-binding Rossmann-fold domains"/>
    <property type="match status" value="1"/>
</dbReference>
<evidence type="ECO:0000313" key="3">
    <source>
        <dbReference type="Proteomes" id="UP000829992"/>
    </source>
</evidence>
<protein>
    <submittedName>
        <fullName evidence="2">Acetate--CoA ligase family protein</fullName>
    </submittedName>
</protein>
<dbReference type="Proteomes" id="UP000829992">
    <property type="component" value="Chromosome"/>
</dbReference>
<sequence>MAEDRALTVRALLDSVRAEGRTSLTAPEGKILADAYGIAVPGEELATDVDEAVAHAARFEGPVVMKIVSPDILHKTDAGGVIVGVEGATDVRAAFCEIVKNAREYAPGARIEGVQVQELLPSGQEVIVGAVTDPTFGKVVAFGLGGVLVEVLKDVTFRLAPVDADEAASMLDSIRAAEILRGVRGAPAVDRWAVAEQIRRVSQLVTDVPEIAEVDLNPVIATPEGAIAADIRVILAEGAPKKRRTYTREEMLTSMRRLMEPRSVAVIGASNEQGKIGNSVMRNLIDGGFSGEIHPVNPKADDILGRKAYKSVTDVPGEVDVAVFAIPAKFVASALEEVGRKGIPNAVLIPSGFAETGEQALQDEIVEIGERLGVRLLGPNIYGYYSTWQDLCATFCTPYDVKGGVALTSQSGGIGMAILGFARTTKTGVSAIVGLGNKSDLDEDDLLTWFGEDPNTQCIAMHLEDLKDGRAFVEAARATVPKKPVVVLKAGRTAAGAKAAGSHTGALAGDDAVYDDILRQAGVIRAPGLNEMLEYARALPVLPTPQGDNIVIITGAGGSGVLLSDAVTDNGLRLMEIPDDLDASFKAFIPPFGAAGNPVDITGGEPPSTYEATIRLGMEDPRIHALVLGYWHTIVTPPMVFAELTARVVAEFRERGIEKPVVASLAGDVEVEEACQYLFERGVVAYPYTTEKPVEALGAKYRWARAAGLLGGGR</sequence>
<dbReference type="InterPro" id="IPR036291">
    <property type="entry name" value="NAD(P)-bd_dom_sf"/>
</dbReference>
<accession>A0ABY4PP26</accession>
<dbReference type="SMART" id="SM00881">
    <property type="entry name" value="CoA_binding"/>
    <property type="match status" value="1"/>
</dbReference>
<dbReference type="Pfam" id="PF19045">
    <property type="entry name" value="Ligase_CoA_2"/>
    <property type="match status" value="1"/>
</dbReference>
<reference evidence="2 3" key="1">
    <citation type="submission" date="2022-05" db="EMBL/GenBank/DDBJ databases">
        <authorList>
            <person name="Zhou X."/>
            <person name="Li K."/>
            <person name="Man Y."/>
        </authorList>
    </citation>
    <scope>NUCLEOTIDE SEQUENCE [LARGE SCALE GENOMIC DNA]</scope>
    <source>
        <strain evidence="2 3">MS405</strain>
    </source>
</reference>
<dbReference type="GO" id="GO:0016874">
    <property type="term" value="F:ligase activity"/>
    <property type="evidence" value="ECO:0007669"/>
    <property type="project" value="UniProtKB-KW"/>
</dbReference>
<dbReference type="InterPro" id="IPR043938">
    <property type="entry name" value="Ligase_CoA_dom"/>
</dbReference>
<gene>
    <name evidence="2" type="ORF">M4V62_08570</name>
</gene>
<dbReference type="Gene3D" id="3.40.50.720">
    <property type="entry name" value="NAD(P)-binding Rossmann-like Domain"/>
    <property type="match status" value="1"/>
</dbReference>
<evidence type="ECO:0000259" key="1">
    <source>
        <dbReference type="SMART" id="SM00881"/>
    </source>
</evidence>
<proteinExistence type="predicted"/>
<feature type="domain" description="CoA-binding" evidence="1">
    <location>
        <begin position="258"/>
        <end position="353"/>
    </location>
</feature>
<dbReference type="SUPFAM" id="SSF56059">
    <property type="entry name" value="Glutathione synthetase ATP-binding domain-like"/>
    <property type="match status" value="1"/>
</dbReference>
<dbReference type="SUPFAM" id="SSF52210">
    <property type="entry name" value="Succinyl-CoA synthetase domains"/>
    <property type="match status" value="2"/>
</dbReference>
<dbReference type="InterPro" id="IPR016102">
    <property type="entry name" value="Succinyl-CoA_synth-like"/>
</dbReference>
<dbReference type="Gene3D" id="3.30.470.20">
    <property type="entry name" value="ATP-grasp fold, B domain"/>
    <property type="match status" value="1"/>
</dbReference>
<dbReference type="InterPro" id="IPR003781">
    <property type="entry name" value="CoA-bd"/>
</dbReference>
<keyword evidence="3" id="KW-1185">Reference proteome</keyword>
<dbReference type="Pfam" id="PF13607">
    <property type="entry name" value="Succ_CoA_lig"/>
    <property type="match status" value="1"/>
</dbReference>
<dbReference type="PANTHER" id="PTHR42793:SF1">
    <property type="entry name" value="PEPTIDYL-LYSINE N-ACETYLTRANSFERASE PATZ"/>
    <property type="match status" value="1"/>
</dbReference>
<keyword evidence="2" id="KW-0436">Ligase</keyword>
<dbReference type="RefSeq" id="WP_249586636.1">
    <property type="nucleotide sequence ID" value="NZ_BAAAQL010000008.1"/>
</dbReference>
<name>A0ABY4PP26_9ACTN</name>
<dbReference type="PANTHER" id="PTHR42793">
    <property type="entry name" value="COA BINDING DOMAIN CONTAINING PROTEIN"/>
    <property type="match status" value="1"/>
</dbReference>
<dbReference type="InterPro" id="IPR032875">
    <property type="entry name" value="Succ_CoA_lig_flav_dom"/>
</dbReference>
<dbReference type="Gene3D" id="3.40.50.261">
    <property type="entry name" value="Succinyl-CoA synthetase domains"/>
    <property type="match status" value="2"/>
</dbReference>
<dbReference type="EMBL" id="CP097289">
    <property type="protein sequence ID" value="UQT55145.1"/>
    <property type="molecule type" value="Genomic_DNA"/>
</dbReference>
<organism evidence="2 3">
    <name type="scientific">Streptomyces durmitorensis</name>
    <dbReference type="NCBI Taxonomy" id="319947"/>
    <lineage>
        <taxon>Bacteria</taxon>
        <taxon>Bacillati</taxon>
        <taxon>Actinomycetota</taxon>
        <taxon>Actinomycetes</taxon>
        <taxon>Kitasatosporales</taxon>
        <taxon>Streptomycetaceae</taxon>
        <taxon>Streptomyces</taxon>
    </lineage>
</organism>